<protein>
    <submittedName>
        <fullName evidence="1">Uncharacterized protein</fullName>
    </submittedName>
</protein>
<proteinExistence type="predicted"/>
<accession>A0A1X7TN02</accession>
<dbReference type="EnsemblMetazoa" id="Aqu2.1.16038_001">
    <property type="protein sequence ID" value="Aqu2.1.16038_001"/>
    <property type="gene ID" value="Aqu2.1.16038"/>
</dbReference>
<reference evidence="1" key="1">
    <citation type="submission" date="2017-05" db="UniProtKB">
        <authorList>
            <consortium name="EnsemblMetazoa"/>
        </authorList>
    </citation>
    <scope>IDENTIFICATION</scope>
</reference>
<evidence type="ECO:0000313" key="1">
    <source>
        <dbReference type="EnsemblMetazoa" id="Aqu2.1.16038_001"/>
    </source>
</evidence>
<dbReference type="InParanoid" id="A0A1X7TN02"/>
<name>A0A1X7TN02_AMPQE</name>
<sequence>MIKLVCLEEDFPIDSYLHIISCSWDYAASWKITIKMNKSGRLNGSPSAVRKGISFRRKNKYDIKRKDKGKRVSTVSEHYDLYSDR</sequence>
<dbReference type="AlphaFoldDB" id="A0A1X7TN02"/>
<organism evidence="1">
    <name type="scientific">Amphimedon queenslandica</name>
    <name type="common">Sponge</name>
    <dbReference type="NCBI Taxonomy" id="400682"/>
    <lineage>
        <taxon>Eukaryota</taxon>
        <taxon>Metazoa</taxon>
        <taxon>Porifera</taxon>
        <taxon>Demospongiae</taxon>
        <taxon>Heteroscleromorpha</taxon>
        <taxon>Haplosclerida</taxon>
        <taxon>Niphatidae</taxon>
        <taxon>Amphimedon</taxon>
    </lineage>
</organism>
<dbReference type="OrthoDB" id="432281at2759"/>